<accession>A0A1F4RQQ5</accession>
<sequence>MSSVERSHSTDDDLDFIGPLVKESYSNAHYAGRDPIDPRTLFLICLLEFIEGLSDLQVVKKLRRAPLGEEKFKRAFPPPGQGPGATLWKLTSSDWKNLKRSPNRSLALKNATPSRPAARSGLSSSRIKLMTTE</sequence>
<reference evidence="3 4" key="1">
    <citation type="journal article" date="2016" name="Nat. Commun.">
        <title>Thousands of microbial genomes shed light on interconnected biogeochemical processes in an aquifer system.</title>
        <authorList>
            <person name="Anantharaman K."/>
            <person name="Brown C.T."/>
            <person name="Hug L.A."/>
            <person name="Sharon I."/>
            <person name="Castelle C.J."/>
            <person name="Probst A.J."/>
            <person name="Thomas B.C."/>
            <person name="Singh A."/>
            <person name="Wilkins M.J."/>
            <person name="Karaoz U."/>
            <person name="Brodie E.L."/>
            <person name="Williams K.H."/>
            <person name="Hubbard S.S."/>
            <person name="Banfield J.F."/>
        </authorList>
    </citation>
    <scope>NUCLEOTIDE SEQUENCE [LARGE SCALE GENOMIC DNA]</scope>
</reference>
<feature type="region of interest" description="Disordered" evidence="1">
    <location>
        <begin position="102"/>
        <end position="133"/>
    </location>
</feature>
<evidence type="ECO:0000259" key="2">
    <source>
        <dbReference type="Pfam" id="PF05598"/>
    </source>
</evidence>
<evidence type="ECO:0000313" key="3">
    <source>
        <dbReference type="EMBL" id="OGC09813.1"/>
    </source>
</evidence>
<evidence type="ECO:0000313" key="4">
    <source>
        <dbReference type="Proteomes" id="UP000179095"/>
    </source>
</evidence>
<gene>
    <name evidence="3" type="ORF">A3F86_03920</name>
</gene>
<feature type="domain" description="Transposase InsH N-terminal" evidence="2">
    <location>
        <begin position="14"/>
        <end position="64"/>
    </location>
</feature>
<name>A0A1F4RQQ5_UNCSA</name>
<dbReference type="Proteomes" id="UP000179095">
    <property type="component" value="Unassembled WGS sequence"/>
</dbReference>
<dbReference type="AlphaFoldDB" id="A0A1F4RQQ5"/>
<organism evidence="3 4">
    <name type="scientific">candidate division WOR-1 bacterium RIFCSPLOWO2_12_FULL_45_9</name>
    <dbReference type="NCBI Taxonomy" id="1802568"/>
    <lineage>
        <taxon>Bacteria</taxon>
        <taxon>Bacillati</taxon>
        <taxon>Saganbacteria</taxon>
    </lineage>
</organism>
<dbReference type="Pfam" id="PF05598">
    <property type="entry name" value="DUF772"/>
    <property type="match status" value="1"/>
</dbReference>
<evidence type="ECO:0000256" key="1">
    <source>
        <dbReference type="SAM" id="MobiDB-lite"/>
    </source>
</evidence>
<comment type="caution">
    <text evidence="3">The sequence shown here is derived from an EMBL/GenBank/DDBJ whole genome shotgun (WGS) entry which is preliminary data.</text>
</comment>
<feature type="compositionally biased region" description="Polar residues" evidence="1">
    <location>
        <begin position="121"/>
        <end position="133"/>
    </location>
</feature>
<proteinExistence type="predicted"/>
<dbReference type="EMBL" id="METQ01000013">
    <property type="protein sequence ID" value="OGC09813.1"/>
    <property type="molecule type" value="Genomic_DNA"/>
</dbReference>
<dbReference type="InterPro" id="IPR008490">
    <property type="entry name" value="Transposase_InsH_N"/>
</dbReference>
<protein>
    <recommendedName>
        <fullName evidence="2">Transposase InsH N-terminal domain-containing protein</fullName>
    </recommendedName>
</protein>